<keyword evidence="10" id="KW-1185">Reference proteome</keyword>
<organism evidence="9 10">
    <name type="scientific">Rosa chinensis</name>
    <name type="common">China rose</name>
    <dbReference type="NCBI Taxonomy" id="74649"/>
    <lineage>
        <taxon>Eukaryota</taxon>
        <taxon>Viridiplantae</taxon>
        <taxon>Streptophyta</taxon>
        <taxon>Embryophyta</taxon>
        <taxon>Tracheophyta</taxon>
        <taxon>Spermatophyta</taxon>
        <taxon>Magnoliopsida</taxon>
        <taxon>eudicotyledons</taxon>
        <taxon>Gunneridae</taxon>
        <taxon>Pentapetalae</taxon>
        <taxon>rosids</taxon>
        <taxon>fabids</taxon>
        <taxon>Rosales</taxon>
        <taxon>Rosaceae</taxon>
        <taxon>Rosoideae</taxon>
        <taxon>Rosoideae incertae sedis</taxon>
        <taxon>Rosa</taxon>
    </lineage>
</organism>
<dbReference type="PANTHER" id="PTHR31064">
    <property type="entry name" value="POTASSIUM TRANSPORT PROTEIN DDB_G0292412-RELATED"/>
    <property type="match status" value="1"/>
</dbReference>
<evidence type="ECO:0000313" key="9">
    <source>
        <dbReference type="EMBL" id="PRQ37034.1"/>
    </source>
</evidence>
<evidence type="ECO:0000256" key="3">
    <source>
        <dbReference type="ARBA" id="ARBA00022448"/>
    </source>
</evidence>
<dbReference type="GO" id="GO:0005886">
    <property type="term" value="C:plasma membrane"/>
    <property type="evidence" value="ECO:0007669"/>
    <property type="project" value="TreeGrafter"/>
</dbReference>
<accession>A0A2P6QS84</accession>
<feature type="transmembrane region" description="Helical" evidence="8">
    <location>
        <begin position="290"/>
        <end position="314"/>
    </location>
</feature>
<reference evidence="9 10" key="1">
    <citation type="journal article" date="2018" name="Nat. Genet.">
        <title>The Rosa genome provides new insights in the design of modern roses.</title>
        <authorList>
            <person name="Bendahmane M."/>
        </authorList>
    </citation>
    <scope>NUCLEOTIDE SEQUENCE [LARGE SCALE GENOMIC DNA]</scope>
    <source>
        <strain evidence="10">cv. Old Blush</strain>
    </source>
</reference>
<evidence type="ECO:0000256" key="2">
    <source>
        <dbReference type="ARBA" id="ARBA00010864"/>
    </source>
</evidence>
<comment type="subcellular location">
    <subcellularLocation>
        <location evidence="1">Membrane</location>
        <topology evidence="1">Multi-pass membrane protein</topology>
    </subcellularLocation>
</comment>
<feature type="transmembrane region" description="Helical" evidence="8">
    <location>
        <begin position="456"/>
        <end position="474"/>
    </location>
</feature>
<feature type="transmembrane region" description="Helical" evidence="8">
    <location>
        <begin position="109"/>
        <end position="129"/>
    </location>
</feature>
<keyword evidence="4 8" id="KW-0812">Transmembrane</keyword>
<dbReference type="AlphaFoldDB" id="A0A2P6QS84"/>
<evidence type="ECO:0000256" key="5">
    <source>
        <dbReference type="ARBA" id="ARBA00022989"/>
    </source>
</evidence>
<dbReference type="SMR" id="A0A2P6QS84"/>
<keyword evidence="3" id="KW-0813">Transport</keyword>
<evidence type="ECO:0000256" key="6">
    <source>
        <dbReference type="ARBA" id="ARBA00023065"/>
    </source>
</evidence>
<dbReference type="STRING" id="74649.A0A2P6QS84"/>
<keyword evidence="6" id="KW-0406">Ion transport</keyword>
<dbReference type="Proteomes" id="UP000238479">
    <property type="component" value="Chromosome 4"/>
</dbReference>
<feature type="transmembrane region" description="Helical" evidence="8">
    <location>
        <begin position="36"/>
        <end position="63"/>
    </location>
</feature>
<dbReference type="Gramene" id="PRQ37034">
    <property type="protein sequence ID" value="PRQ37034"/>
    <property type="gene ID" value="RchiOBHm_Chr4g0398151"/>
</dbReference>
<dbReference type="OMA" id="LFALMMY"/>
<feature type="transmembrane region" description="Helical" evidence="8">
    <location>
        <begin position="258"/>
        <end position="278"/>
    </location>
</feature>
<sequence>MNNVFVPCRRKLEGISCIHKLPCIRQSSCKGLIRSLFHFLLFLLNPFIIELIYVLMVSVLGYLALRVTKPRTRTSFRPKDFDLFFTSVSSTTVASMSTVEMEVFSNTQLIIMTILMLAGGEVFTSLLGLQIARSKIAKFHDNKVDVELSSSNKASFDRIEFHDNKVDVELNSSNKASFDRIELGLVTLSQLESQQKPNIQNGLKTFDKDIKYKSIRCLAYVVLGYLLVVHIGGSSLVSLYIILVPSARQVLKNKGIEIQTFAVFTTVSTFANCGFVPTNENMIIFKNNSGLLLLLIPQILVGNTIYPVILRFVIWGLEKITRRVEFSYILKNHNELGYSHMLSGLHSLLLLATVLGFIAVQLILFCAMEWKSEAMDGLSGYQKFVASLFQTVNSRHAGESVVDLSIISPAILVLFVLMMYLPPYTTFDPAIGGCQEGDASGKEEIRNPRKTLLESLIFSQLTYLTIFVILVCITERQKMMEDPLNFNVLNVVVEVISFDCLLTFNYLSKNKSLPKVDHLKLKKIWNLCVICSAYGNVGFTTGYSCKRRLKADGDCIDKWYGLVGRFSTEGKFILILVMFFGRLKKFSMKQGKAWKLS</sequence>
<evidence type="ECO:0000256" key="7">
    <source>
        <dbReference type="ARBA" id="ARBA00023136"/>
    </source>
</evidence>
<name>A0A2P6QS84_ROSCH</name>
<dbReference type="EMBL" id="PDCK01000042">
    <property type="protein sequence ID" value="PRQ37034.1"/>
    <property type="molecule type" value="Genomic_DNA"/>
</dbReference>
<dbReference type="PANTHER" id="PTHR31064:SF30">
    <property type="entry name" value="HIGH-AFFINITY POTASSIUM TRANSPORT PROTEIN-RELATED"/>
    <property type="match status" value="1"/>
</dbReference>
<gene>
    <name evidence="9" type="ORF">RchiOBHm_Chr4g0398151</name>
</gene>
<evidence type="ECO:0000256" key="8">
    <source>
        <dbReference type="SAM" id="Phobius"/>
    </source>
</evidence>
<comment type="similarity">
    <text evidence="2">Belongs to the TrkH potassium transport family. HKT (TC 2.A.38.3) subfamily.</text>
</comment>
<feature type="transmembrane region" description="Helical" evidence="8">
    <location>
        <begin position="486"/>
        <end position="507"/>
    </location>
</feature>
<feature type="transmembrane region" description="Helical" evidence="8">
    <location>
        <begin position="401"/>
        <end position="421"/>
    </location>
</feature>
<dbReference type="InterPro" id="IPR003445">
    <property type="entry name" value="Cat_transpt"/>
</dbReference>
<feature type="transmembrane region" description="Helical" evidence="8">
    <location>
        <begin position="218"/>
        <end position="243"/>
    </location>
</feature>
<dbReference type="Pfam" id="PF02386">
    <property type="entry name" value="TrkH"/>
    <property type="match status" value="1"/>
</dbReference>
<protein>
    <submittedName>
        <fullName evidence="9">Putative cation transporter</fullName>
    </submittedName>
</protein>
<keyword evidence="5 8" id="KW-1133">Transmembrane helix</keyword>
<dbReference type="GO" id="GO:0015081">
    <property type="term" value="F:sodium ion transmembrane transporter activity"/>
    <property type="evidence" value="ECO:0007669"/>
    <property type="project" value="TreeGrafter"/>
</dbReference>
<feature type="transmembrane region" description="Helical" evidence="8">
    <location>
        <begin position="559"/>
        <end position="580"/>
    </location>
</feature>
<keyword evidence="7 8" id="KW-0472">Membrane</keyword>
<evidence type="ECO:0000256" key="4">
    <source>
        <dbReference type="ARBA" id="ARBA00022692"/>
    </source>
</evidence>
<comment type="caution">
    <text evidence="9">The sequence shown here is derived from an EMBL/GenBank/DDBJ whole genome shotgun (WGS) entry which is preliminary data.</text>
</comment>
<evidence type="ECO:0000313" key="10">
    <source>
        <dbReference type="Proteomes" id="UP000238479"/>
    </source>
</evidence>
<feature type="transmembrane region" description="Helical" evidence="8">
    <location>
        <begin position="348"/>
        <end position="368"/>
    </location>
</feature>
<dbReference type="InterPro" id="IPR051143">
    <property type="entry name" value="TrkH_K-transport"/>
</dbReference>
<proteinExistence type="inferred from homology"/>
<evidence type="ECO:0000256" key="1">
    <source>
        <dbReference type="ARBA" id="ARBA00004141"/>
    </source>
</evidence>